<comment type="caution">
    <text evidence="1">The sequence shown here is derived from an EMBL/GenBank/DDBJ whole genome shotgun (WGS) entry which is preliminary data.</text>
</comment>
<dbReference type="Proteomes" id="UP001148662">
    <property type="component" value="Unassembled WGS sequence"/>
</dbReference>
<accession>A0ACC1TEE6</accession>
<reference evidence="1" key="1">
    <citation type="submission" date="2022-07" db="EMBL/GenBank/DDBJ databases">
        <title>Genome Sequence of Phlebia brevispora.</title>
        <authorList>
            <person name="Buettner E."/>
        </authorList>
    </citation>
    <scope>NUCLEOTIDE SEQUENCE</scope>
    <source>
        <strain evidence="1">MPL23</strain>
    </source>
</reference>
<keyword evidence="2" id="KW-1185">Reference proteome</keyword>
<dbReference type="EMBL" id="JANHOG010000043">
    <property type="protein sequence ID" value="KAJ3559143.1"/>
    <property type="molecule type" value="Genomic_DNA"/>
</dbReference>
<proteinExistence type="predicted"/>
<gene>
    <name evidence="1" type="ORF">NM688_g516</name>
</gene>
<organism evidence="1 2">
    <name type="scientific">Phlebia brevispora</name>
    <dbReference type="NCBI Taxonomy" id="194682"/>
    <lineage>
        <taxon>Eukaryota</taxon>
        <taxon>Fungi</taxon>
        <taxon>Dikarya</taxon>
        <taxon>Basidiomycota</taxon>
        <taxon>Agaricomycotina</taxon>
        <taxon>Agaricomycetes</taxon>
        <taxon>Polyporales</taxon>
        <taxon>Meruliaceae</taxon>
        <taxon>Phlebia</taxon>
    </lineage>
</organism>
<evidence type="ECO:0000313" key="2">
    <source>
        <dbReference type="Proteomes" id="UP001148662"/>
    </source>
</evidence>
<evidence type="ECO:0000313" key="1">
    <source>
        <dbReference type="EMBL" id="KAJ3559143.1"/>
    </source>
</evidence>
<sequence>MMAGPSRRLFQVQNARKKATDKAADEQSGSQQQQNDNTSPSNNRNQNAACSQRALCNRTLTNISNGTGNTNRTAQEEETPQSTPPPNQSRPLEHDKSPPVQAPRSSENCRTSQISSENAELNLGGVTNWEQDLQQENNWSAPSPPRQTPIQDHQDRINELEMSVEYHKNEVLKLRQQVRQAAVTAQNTQPSNVSQATHTAGDKCPTESSSNSEPAVKKTKANVVPITAESLEDTLDLQFLQLGKEFAVTYMMWLPSSKVVWRYVTPSASADDEETSAQPTSKEAMTMAQEAAEMIKAFVSPECCQSLSLSKYRKRAGMSQIRFNTISRLAEHHAEIFGIFDPKFKCKSTRSTLAQVKHLLEDDRYLYHPDTNLHSRNGALMDGLFQHPFILQVLKLTLWEPHSLQPVTDKNPKNTNGALWTVDTVTDGMIAFAVTCIYCILLADSLLESAQFDGYYNHSLELLETYSTNLPVKYKKFMQFYTDALFGKQNKDQTELFLKIDVLIQTTLQAAVDDVESGSEELENET</sequence>
<protein>
    <submittedName>
        <fullName evidence="1">Uncharacterized protein</fullName>
    </submittedName>
</protein>
<name>A0ACC1TEE6_9APHY</name>